<evidence type="ECO:0000313" key="2">
    <source>
        <dbReference type="EMBL" id="PWE56380.1"/>
    </source>
</evidence>
<dbReference type="EMBL" id="QFBC01000003">
    <property type="protein sequence ID" value="PWE56380.1"/>
    <property type="molecule type" value="Genomic_DNA"/>
</dbReference>
<gene>
    <name evidence="2" type="ORF">DEM27_08245</name>
</gene>
<dbReference type="RefSeq" id="WP_109457756.1">
    <property type="nucleotide sequence ID" value="NZ_QFBC01000003.1"/>
</dbReference>
<dbReference type="OrthoDB" id="4070623at2"/>
<dbReference type="AlphaFoldDB" id="A0A2U2DST9"/>
<dbReference type="Proteomes" id="UP000245252">
    <property type="component" value="Unassembled WGS sequence"/>
</dbReference>
<proteinExistence type="predicted"/>
<comment type="caution">
    <text evidence="2">The sequence shown here is derived from an EMBL/GenBank/DDBJ whole genome shotgun (WGS) entry which is preliminary data.</text>
</comment>
<feature type="compositionally biased region" description="Low complexity" evidence="1">
    <location>
        <begin position="340"/>
        <end position="354"/>
    </location>
</feature>
<reference evidence="2 3" key="1">
    <citation type="submission" date="2018-05" db="EMBL/GenBank/DDBJ databases">
        <title>The draft genome of strain NS-104.</title>
        <authorList>
            <person name="Hang P."/>
            <person name="Jiang J."/>
        </authorList>
    </citation>
    <scope>NUCLEOTIDE SEQUENCE [LARGE SCALE GENOMIC DNA]</scope>
    <source>
        <strain evidence="2 3">NS-104</strain>
    </source>
</reference>
<dbReference type="Pfam" id="PF05954">
    <property type="entry name" value="Phage_GPD"/>
    <property type="match status" value="1"/>
</dbReference>
<feature type="compositionally biased region" description="Low complexity" evidence="1">
    <location>
        <begin position="364"/>
        <end position="376"/>
    </location>
</feature>
<accession>A0A2U2DST9</accession>
<keyword evidence="3" id="KW-1185">Reference proteome</keyword>
<sequence>MHPRIEVTIDGKAVAGAFYERLVSITVTDKEGITSDTVDIELNDGPPSFLAIPRKGAIIDVKLGYGALRSLGQFTADKVTCKCLPYSMSISGKAADLRSGKLKEPQERHWDKKKLKDIIGEIASESGLSASVDSEIGNFEYEWLAQQDESNTQFLRRLEKRHNGLFAIKNKKLIFAKRGSGLSAGGLFGGSVVVTPAIIINGSCSFEANDRTKYSKVVAYHQDKDKAERVEIEADADADGDSVYRIPEPFANVAEADKAAQAKAKDLKRGEGAVSVTVVGDTGISAGSPLLFSGVRPGLDGAPYIIDTATHTFSKAGYTTQISGKLYDGKSGSGSGSGTGSDAATNDNNPAAAAEKVAPNTVEGTPATPTGWAATARNGSTDSN</sequence>
<organism evidence="2 3">
    <name type="scientific">Metarhizobium album</name>
    <dbReference type="NCBI Taxonomy" id="2182425"/>
    <lineage>
        <taxon>Bacteria</taxon>
        <taxon>Pseudomonadati</taxon>
        <taxon>Pseudomonadota</taxon>
        <taxon>Alphaproteobacteria</taxon>
        <taxon>Hyphomicrobiales</taxon>
        <taxon>Rhizobiaceae</taxon>
        <taxon>Metarhizobium</taxon>
    </lineage>
</organism>
<evidence type="ECO:0000256" key="1">
    <source>
        <dbReference type="SAM" id="MobiDB-lite"/>
    </source>
</evidence>
<evidence type="ECO:0000313" key="3">
    <source>
        <dbReference type="Proteomes" id="UP000245252"/>
    </source>
</evidence>
<dbReference type="SUPFAM" id="SSF69279">
    <property type="entry name" value="Phage tail proteins"/>
    <property type="match status" value="1"/>
</dbReference>
<name>A0A2U2DST9_9HYPH</name>
<feature type="region of interest" description="Disordered" evidence="1">
    <location>
        <begin position="326"/>
        <end position="384"/>
    </location>
</feature>
<protein>
    <submittedName>
        <fullName evidence="2">Late control protein D</fullName>
    </submittedName>
</protein>